<dbReference type="Proteomes" id="UP000822688">
    <property type="component" value="Chromosome 4"/>
</dbReference>
<comment type="caution">
    <text evidence="1">The sequence shown here is derived from an EMBL/GenBank/DDBJ whole genome shotgun (WGS) entry which is preliminary data.</text>
</comment>
<organism evidence="1 2">
    <name type="scientific">Ceratodon purpureus</name>
    <name type="common">Fire moss</name>
    <name type="synonym">Dicranum purpureum</name>
    <dbReference type="NCBI Taxonomy" id="3225"/>
    <lineage>
        <taxon>Eukaryota</taxon>
        <taxon>Viridiplantae</taxon>
        <taxon>Streptophyta</taxon>
        <taxon>Embryophyta</taxon>
        <taxon>Bryophyta</taxon>
        <taxon>Bryophytina</taxon>
        <taxon>Bryopsida</taxon>
        <taxon>Dicranidae</taxon>
        <taxon>Pseudoditrichales</taxon>
        <taxon>Ditrichaceae</taxon>
        <taxon>Ceratodon</taxon>
    </lineage>
</organism>
<gene>
    <name evidence="1" type="ORF">KC19_4G246200</name>
</gene>
<dbReference type="PANTHER" id="PTHR34484:SF2">
    <property type="entry name" value="OS02G0832600 PROTEIN"/>
    <property type="match status" value="1"/>
</dbReference>
<proteinExistence type="predicted"/>
<keyword evidence="2" id="KW-1185">Reference proteome</keyword>
<reference evidence="1" key="1">
    <citation type="submission" date="2020-06" db="EMBL/GenBank/DDBJ databases">
        <title>WGS assembly of Ceratodon purpureus strain R40.</title>
        <authorList>
            <person name="Carey S.B."/>
            <person name="Jenkins J."/>
            <person name="Shu S."/>
            <person name="Lovell J.T."/>
            <person name="Sreedasyam A."/>
            <person name="Maumus F."/>
            <person name="Tiley G.P."/>
            <person name="Fernandez-Pozo N."/>
            <person name="Barry K."/>
            <person name="Chen C."/>
            <person name="Wang M."/>
            <person name="Lipzen A."/>
            <person name="Daum C."/>
            <person name="Saski C.A."/>
            <person name="Payton A.C."/>
            <person name="Mcbreen J.C."/>
            <person name="Conrad R.E."/>
            <person name="Kollar L.M."/>
            <person name="Olsson S."/>
            <person name="Huttunen S."/>
            <person name="Landis J.B."/>
            <person name="Wickett N.J."/>
            <person name="Johnson M.G."/>
            <person name="Rensing S.A."/>
            <person name="Grimwood J."/>
            <person name="Schmutz J."/>
            <person name="Mcdaniel S.F."/>
        </authorList>
    </citation>
    <scope>NUCLEOTIDE SEQUENCE</scope>
    <source>
        <strain evidence="1">R40</strain>
    </source>
</reference>
<dbReference type="AlphaFoldDB" id="A0A8T0IFV3"/>
<name>A0A8T0IFV3_CERPU</name>
<dbReference type="PANTHER" id="PTHR34484">
    <property type="entry name" value="OS02G0832600 PROTEIN"/>
    <property type="match status" value="1"/>
</dbReference>
<sequence>MATFVAEQRALAPLKHRKWWNKGTKGVEQRYSKSTVQAAVKAQGYQGLVPLLGLHKQQNRVTTKRKFKPKRRVPRTVPRAPFNDSSFLMRVRRSGGLASLISPAPSSPSVFQSSDLDLVAYQDFLDHEDYGYGSMAGLIRLRRPEEEKGDSDIVDNSFDDVNMCASSLGQNLEQRVDRFEMMDLPREELEASQRVASRDSRIRDLEDENLVLKDRLFLVQQEVNELRERLRGQSRNSVEENDSTQSCLES</sequence>
<protein>
    <submittedName>
        <fullName evidence="1">Uncharacterized protein</fullName>
    </submittedName>
</protein>
<dbReference type="EMBL" id="CM026424">
    <property type="protein sequence ID" value="KAG0581373.1"/>
    <property type="molecule type" value="Genomic_DNA"/>
</dbReference>
<evidence type="ECO:0000313" key="1">
    <source>
        <dbReference type="EMBL" id="KAG0581373.1"/>
    </source>
</evidence>
<accession>A0A8T0IFV3</accession>
<evidence type="ECO:0000313" key="2">
    <source>
        <dbReference type="Proteomes" id="UP000822688"/>
    </source>
</evidence>